<dbReference type="GO" id="GO:0004222">
    <property type="term" value="F:metalloendopeptidase activity"/>
    <property type="evidence" value="ECO:0007669"/>
    <property type="project" value="TreeGrafter"/>
</dbReference>
<feature type="region of interest" description="Disordered" evidence="1">
    <location>
        <begin position="373"/>
        <end position="404"/>
    </location>
</feature>
<protein>
    <submittedName>
        <fullName evidence="5">SH3 domain-containing protein</fullName>
    </submittedName>
</protein>
<name>A0A315Y126_RUMFL</name>
<dbReference type="PANTHER" id="PTHR21666">
    <property type="entry name" value="PEPTIDASE-RELATED"/>
    <property type="match status" value="1"/>
</dbReference>
<dbReference type="InterPro" id="IPR018247">
    <property type="entry name" value="EF_Hand_1_Ca_BS"/>
</dbReference>
<dbReference type="CDD" id="cd12797">
    <property type="entry name" value="M23_peptidase"/>
    <property type="match status" value="1"/>
</dbReference>
<comment type="caution">
    <text evidence="5">The sequence shown here is derived from an EMBL/GenBank/DDBJ whole genome shotgun (WGS) entry which is preliminary data.</text>
</comment>
<dbReference type="PANTHER" id="PTHR21666:SF270">
    <property type="entry name" value="MUREIN HYDROLASE ACTIVATOR ENVC"/>
    <property type="match status" value="1"/>
</dbReference>
<dbReference type="PROSITE" id="PS51781">
    <property type="entry name" value="SH3B"/>
    <property type="match status" value="1"/>
</dbReference>
<feature type="domain" description="SH3b" evidence="4">
    <location>
        <begin position="200"/>
        <end position="261"/>
    </location>
</feature>
<dbReference type="SMART" id="SM00287">
    <property type="entry name" value="SH3b"/>
    <property type="match status" value="1"/>
</dbReference>
<evidence type="ECO:0000256" key="2">
    <source>
        <dbReference type="SAM" id="SignalP"/>
    </source>
</evidence>
<evidence type="ECO:0000313" key="5">
    <source>
        <dbReference type="EMBL" id="PWJ12971.1"/>
    </source>
</evidence>
<feature type="chain" id="PRO_5016333273" evidence="2">
    <location>
        <begin position="33"/>
        <end position="456"/>
    </location>
</feature>
<dbReference type="SUPFAM" id="SSF51261">
    <property type="entry name" value="Duplicated hybrid motif"/>
    <property type="match status" value="1"/>
</dbReference>
<dbReference type="GO" id="GO:0004553">
    <property type="term" value="F:hydrolase activity, hydrolyzing O-glycosyl compounds"/>
    <property type="evidence" value="ECO:0007669"/>
    <property type="project" value="InterPro"/>
</dbReference>
<dbReference type="Pfam" id="PF00404">
    <property type="entry name" value="Dockerin_1"/>
    <property type="match status" value="1"/>
</dbReference>
<dbReference type="RefSeq" id="WP_109726264.1">
    <property type="nucleotide sequence ID" value="NZ_QGDI01000005.1"/>
</dbReference>
<feature type="compositionally biased region" description="Low complexity" evidence="1">
    <location>
        <begin position="373"/>
        <end position="383"/>
    </location>
</feature>
<gene>
    <name evidence="5" type="ORF">IE37_01468</name>
</gene>
<evidence type="ECO:0000259" key="4">
    <source>
        <dbReference type="PROSITE" id="PS51781"/>
    </source>
</evidence>
<keyword evidence="2" id="KW-0732">Signal</keyword>
<dbReference type="InterPro" id="IPR016134">
    <property type="entry name" value="Dockerin_dom"/>
</dbReference>
<dbReference type="Pfam" id="PF01551">
    <property type="entry name" value="Peptidase_M23"/>
    <property type="match status" value="1"/>
</dbReference>
<accession>A0A315Y126</accession>
<feature type="domain" description="Dockerin" evidence="3">
    <location>
        <begin position="391"/>
        <end position="456"/>
    </location>
</feature>
<reference evidence="5 6" key="1">
    <citation type="submission" date="2018-05" db="EMBL/GenBank/DDBJ databases">
        <title>The Hungate 1000. A catalogue of reference genomes from the rumen microbiome.</title>
        <authorList>
            <person name="Kelly W."/>
        </authorList>
    </citation>
    <scope>NUCLEOTIDE SEQUENCE [LARGE SCALE GENOMIC DNA]</scope>
    <source>
        <strain evidence="5 6">SAb67</strain>
    </source>
</reference>
<dbReference type="PROSITE" id="PS00018">
    <property type="entry name" value="EF_HAND_1"/>
    <property type="match status" value="1"/>
</dbReference>
<organism evidence="5 6">
    <name type="scientific">Ruminococcus flavefaciens</name>
    <dbReference type="NCBI Taxonomy" id="1265"/>
    <lineage>
        <taxon>Bacteria</taxon>
        <taxon>Bacillati</taxon>
        <taxon>Bacillota</taxon>
        <taxon>Clostridia</taxon>
        <taxon>Eubacteriales</taxon>
        <taxon>Oscillospiraceae</taxon>
        <taxon>Ruminococcus</taxon>
    </lineage>
</organism>
<dbReference type="InterPro" id="IPR036439">
    <property type="entry name" value="Dockerin_dom_sf"/>
</dbReference>
<proteinExistence type="predicted"/>
<evidence type="ECO:0000259" key="3">
    <source>
        <dbReference type="PROSITE" id="PS51766"/>
    </source>
</evidence>
<dbReference type="InterPro" id="IPR002105">
    <property type="entry name" value="Dockerin_1_rpt"/>
</dbReference>
<dbReference type="InterPro" id="IPR050570">
    <property type="entry name" value="Cell_wall_metabolism_enzyme"/>
</dbReference>
<evidence type="ECO:0000313" key="6">
    <source>
        <dbReference type="Proteomes" id="UP000245720"/>
    </source>
</evidence>
<dbReference type="CDD" id="cd14256">
    <property type="entry name" value="Dockerin_I"/>
    <property type="match status" value="1"/>
</dbReference>
<dbReference type="EMBL" id="QGDI01000005">
    <property type="protein sequence ID" value="PWJ12971.1"/>
    <property type="molecule type" value="Genomic_DNA"/>
</dbReference>
<dbReference type="Proteomes" id="UP000245720">
    <property type="component" value="Unassembled WGS sequence"/>
</dbReference>
<dbReference type="OrthoDB" id="1816029at2"/>
<dbReference type="GO" id="GO:0000272">
    <property type="term" value="P:polysaccharide catabolic process"/>
    <property type="evidence" value="ECO:0007669"/>
    <property type="project" value="InterPro"/>
</dbReference>
<dbReference type="Pfam" id="PF08239">
    <property type="entry name" value="SH3_3"/>
    <property type="match status" value="1"/>
</dbReference>
<dbReference type="Gene3D" id="2.70.70.10">
    <property type="entry name" value="Glucose Permease (Domain IIA)"/>
    <property type="match status" value="1"/>
</dbReference>
<dbReference type="AlphaFoldDB" id="A0A315Y126"/>
<dbReference type="Gene3D" id="1.10.1330.10">
    <property type="entry name" value="Dockerin domain"/>
    <property type="match status" value="1"/>
</dbReference>
<dbReference type="SUPFAM" id="SSF63446">
    <property type="entry name" value="Type I dockerin domain"/>
    <property type="match status" value="1"/>
</dbReference>
<dbReference type="PROSITE" id="PS51766">
    <property type="entry name" value="DOCKERIN"/>
    <property type="match status" value="1"/>
</dbReference>
<sequence>MKNVIKRAAAILLTFALLFTVQICTPIGKVHAAPYAVWPTEPKYKNITTYFNPQRNINDVSGYHNAIDIEAAGGSNIYAAYSGEVISADWKGAYGNMVIIYHADLGVYTFYAHASQLNTSAGAKVNQGDLIAKVGSTGESSGNHLHFGICNTLLGAYPARTYYDPLSYFVYSDNDGTTVTTPPASTEPECSCSEDCAGLYTTKSVVTYLNIRSDHSTNSSIVGSIPANAEFTVTKGDGKWAHVEYNGVKGYASMDYMQLKKANEPVESDMKIENVAAPEGAIPKGKAFSLKGVITSNLPITKVYGGVYFREGEATSQVAEAAPNAVKYDLATYFDKNIVFNALYDGEYTYKIVAEDNSGKSYELVKTEFTIGEVKPAEPVTTEPPEDDPPEDKPKGDLNGDGTLNVSDAVVLQSYLLKSSGEFSEEQYKASDMNDDGSVDVFDLIELKQAVVKATS</sequence>
<dbReference type="InterPro" id="IPR016047">
    <property type="entry name" value="M23ase_b-sheet_dom"/>
</dbReference>
<dbReference type="InterPro" id="IPR003646">
    <property type="entry name" value="SH3-like_bac-type"/>
</dbReference>
<dbReference type="InterPro" id="IPR011055">
    <property type="entry name" value="Dup_hybrid_motif"/>
</dbReference>
<feature type="signal peptide" evidence="2">
    <location>
        <begin position="1"/>
        <end position="32"/>
    </location>
</feature>
<dbReference type="Gene3D" id="2.30.30.40">
    <property type="entry name" value="SH3 Domains"/>
    <property type="match status" value="1"/>
</dbReference>
<evidence type="ECO:0000256" key="1">
    <source>
        <dbReference type="SAM" id="MobiDB-lite"/>
    </source>
</evidence>